<accession>A0A183FJ55</accession>
<keyword evidence="1" id="KW-1185">Reference proteome</keyword>
<name>A0A183FJ55_HELPZ</name>
<dbReference type="PANTHER" id="PTHR47248:SF8">
    <property type="entry name" value="BPTI_KUNITZ INHIBITOR DOMAIN-CONTAINING PROTEIN-RELATED"/>
    <property type="match status" value="1"/>
</dbReference>
<dbReference type="InterPro" id="IPR052861">
    <property type="entry name" value="BPTI/Kunitz_domain"/>
</dbReference>
<evidence type="ECO:0000313" key="2">
    <source>
        <dbReference type="WBParaSite" id="HPBE_0000700801-mRNA-1"/>
    </source>
</evidence>
<reference evidence="2" key="1">
    <citation type="submission" date="2019-09" db="UniProtKB">
        <authorList>
            <consortium name="WormBaseParasite"/>
        </authorList>
    </citation>
    <scope>IDENTIFICATION</scope>
</reference>
<protein>
    <submittedName>
        <fullName evidence="2">EB domain-containing protein</fullName>
    </submittedName>
</protein>
<sequence>LVWLQPMCNIRQFTGTVSFTNAFVNHRSDKFTCGGNQQPTGGCHELSEGCPSGSTCIKGGLGVGLCCENSIRGIPEAWEEETNPKCTVGDVLMRATWYGSTVWLGKSCSHRFCPFTYDCVQGKRVAYCCANLYVLEKFNDLPET</sequence>
<dbReference type="PANTHER" id="PTHR47248">
    <property type="entry name" value="PROTEIN CBG06772"/>
    <property type="match status" value="1"/>
</dbReference>
<dbReference type="Proteomes" id="UP000050761">
    <property type="component" value="Unassembled WGS sequence"/>
</dbReference>
<proteinExistence type="predicted"/>
<evidence type="ECO:0000313" key="1">
    <source>
        <dbReference type="Proteomes" id="UP000050761"/>
    </source>
</evidence>
<organism evidence="1 2">
    <name type="scientific">Heligmosomoides polygyrus</name>
    <name type="common">Parasitic roundworm</name>
    <dbReference type="NCBI Taxonomy" id="6339"/>
    <lineage>
        <taxon>Eukaryota</taxon>
        <taxon>Metazoa</taxon>
        <taxon>Ecdysozoa</taxon>
        <taxon>Nematoda</taxon>
        <taxon>Chromadorea</taxon>
        <taxon>Rhabditida</taxon>
        <taxon>Rhabditina</taxon>
        <taxon>Rhabditomorpha</taxon>
        <taxon>Strongyloidea</taxon>
        <taxon>Heligmosomidae</taxon>
        <taxon>Heligmosomoides</taxon>
    </lineage>
</organism>
<dbReference type="AlphaFoldDB" id="A0A183FJ55"/>
<dbReference type="WBParaSite" id="HPBE_0000700801-mRNA-1">
    <property type="protein sequence ID" value="HPBE_0000700801-mRNA-1"/>
    <property type="gene ID" value="HPBE_0000700801"/>
</dbReference>